<protein>
    <submittedName>
        <fullName evidence="3">Uncharacterized protein LOC110984520</fullName>
    </submittedName>
</protein>
<dbReference type="OrthoDB" id="10470949at2759"/>
<dbReference type="RefSeq" id="XP_022100481.1">
    <property type="nucleotide sequence ID" value="XM_022244789.1"/>
</dbReference>
<feature type="domain" description="Death" evidence="1">
    <location>
        <begin position="7"/>
        <end position="89"/>
    </location>
</feature>
<dbReference type="OMA" id="IFNDDSH"/>
<name>A0A8B7ZB73_ACAPL</name>
<evidence type="ECO:0000313" key="3">
    <source>
        <dbReference type="RefSeq" id="XP_022100481.1"/>
    </source>
</evidence>
<dbReference type="GO" id="GO:0007165">
    <property type="term" value="P:signal transduction"/>
    <property type="evidence" value="ECO:0007669"/>
    <property type="project" value="InterPro"/>
</dbReference>
<dbReference type="CDD" id="cd01670">
    <property type="entry name" value="Death"/>
    <property type="match status" value="1"/>
</dbReference>
<dbReference type="Proteomes" id="UP000694845">
    <property type="component" value="Unplaced"/>
</dbReference>
<dbReference type="AlphaFoldDB" id="A0A8B7ZB73"/>
<dbReference type="Gene3D" id="1.10.533.10">
    <property type="entry name" value="Death Domain, Fas"/>
    <property type="match status" value="1"/>
</dbReference>
<keyword evidence="2" id="KW-1185">Reference proteome</keyword>
<proteinExistence type="predicted"/>
<evidence type="ECO:0000259" key="1">
    <source>
        <dbReference type="PROSITE" id="PS50017"/>
    </source>
</evidence>
<dbReference type="PROSITE" id="PS50017">
    <property type="entry name" value="DEATH_DOMAIN"/>
    <property type="match status" value="1"/>
</dbReference>
<dbReference type="Pfam" id="PF00531">
    <property type="entry name" value="Death"/>
    <property type="match status" value="1"/>
</dbReference>
<evidence type="ECO:0000313" key="2">
    <source>
        <dbReference type="Proteomes" id="UP000694845"/>
    </source>
</evidence>
<dbReference type="KEGG" id="aplc:110984520"/>
<dbReference type="InterPro" id="IPR000488">
    <property type="entry name" value="Death_dom"/>
</dbReference>
<dbReference type="InterPro" id="IPR011029">
    <property type="entry name" value="DEATH-like_dom_sf"/>
</dbReference>
<dbReference type="GeneID" id="110984520"/>
<organism evidence="2 3">
    <name type="scientific">Acanthaster planci</name>
    <name type="common">Crown-of-thorns starfish</name>
    <dbReference type="NCBI Taxonomy" id="133434"/>
    <lineage>
        <taxon>Eukaryota</taxon>
        <taxon>Metazoa</taxon>
        <taxon>Echinodermata</taxon>
        <taxon>Eleutherozoa</taxon>
        <taxon>Asterozoa</taxon>
        <taxon>Asteroidea</taxon>
        <taxon>Valvatacea</taxon>
        <taxon>Valvatida</taxon>
        <taxon>Acanthasteridae</taxon>
        <taxon>Acanthaster</taxon>
    </lineage>
</organism>
<reference evidence="3" key="1">
    <citation type="submission" date="2025-08" db="UniProtKB">
        <authorList>
            <consortium name="RefSeq"/>
        </authorList>
    </citation>
    <scope>IDENTIFICATION</scope>
</reference>
<accession>A0A8B7ZB73</accession>
<sequence length="239" mass="27542">MASQIACERFFRQLQRKLSSDWQELATYCDFTSDEIDAIRHSNSNPEAQVFKMLCDLRKREPTDWARTLMEGLVQVGREDVKQDVQQFLDEGHALSRAEGGHVQQFRRPVARGRPQETDAVCVQIQRISPSFVGSLLKRGIAWHVTAWPVRMYNKEIQAGHGNFFFHCLMEDGSDVQIYTSFFLCSTERCNDAFSAVRGSNITNPVQLSCLRIKREKRKYTGKGKSNFRLIFNDDSHIN</sequence>
<gene>
    <name evidence="3" type="primary">LOC110984520</name>
</gene>
<dbReference type="SUPFAM" id="SSF47986">
    <property type="entry name" value="DEATH domain"/>
    <property type="match status" value="1"/>
</dbReference>